<comment type="caution">
    <text evidence="1">The sequence shown here is derived from an EMBL/GenBank/DDBJ whole genome shotgun (WGS) entry which is preliminary data.</text>
</comment>
<evidence type="ECO:0000313" key="2">
    <source>
        <dbReference type="Proteomes" id="UP001206206"/>
    </source>
</evidence>
<sequence>MNATLVRNGRIGHLPRPASRRIATHRALPPELTGVGAAMAQHRHLASALPRHRIAGLAWLKTAMSSRLDLVEMLRIRRLSCIVEEPRGLSGHLRDPDSRP</sequence>
<keyword evidence="2" id="KW-1185">Reference proteome</keyword>
<dbReference type="Proteomes" id="UP001206206">
    <property type="component" value="Unassembled WGS sequence"/>
</dbReference>
<protein>
    <submittedName>
        <fullName evidence="1">Uncharacterized protein</fullName>
    </submittedName>
</protein>
<gene>
    <name evidence="1" type="ORF">NON19_12230</name>
</gene>
<organism evidence="1 2">
    <name type="scientific">Streptantibioticus rubrisoli</name>
    <dbReference type="NCBI Taxonomy" id="1387313"/>
    <lineage>
        <taxon>Bacteria</taxon>
        <taxon>Bacillati</taxon>
        <taxon>Actinomycetota</taxon>
        <taxon>Actinomycetes</taxon>
        <taxon>Kitasatosporales</taxon>
        <taxon>Streptomycetaceae</taxon>
        <taxon>Streptantibioticus</taxon>
    </lineage>
</organism>
<accession>A0ABT1PBM1</accession>
<evidence type="ECO:0000313" key="1">
    <source>
        <dbReference type="EMBL" id="MCQ4042773.1"/>
    </source>
</evidence>
<proteinExistence type="predicted"/>
<dbReference type="EMBL" id="JANFNH010000009">
    <property type="protein sequence ID" value="MCQ4042773.1"/>
    <property type="molecule type" value="Genomic_DNA"/>
</dbReference>
<name>A0ABT1PBM1_9ACTN</name>
<reference evidence="1 2" key="1">
    <citation type="submission" date="2022-06" db="EMBL/GenBank/DDBJ databases">
        <title>Draft genome sequence of type strain Streptomyces rubrisoli DSM 42083.</title>
        <authorList>
            <person name="Duangmal K."/>
            <person name="Klaysubun C."/>
        </authorList>
    </citation>
    <scope>NUCLEOTIDE SEQUENCE [LARGE SCALE GENOMIC DNA]</scope>
    <source>
        <strain evidence="1 2">DSM 42083</strain>
    </source>
</reference>